<protein>
    <submittedName>
        <fullName evidence="2">Uncharacterized protein</fullName>
    </submittedName>
</protein>
<name>A0A834Y395_APHGI</name>
<sequence>MEKKVMDLSRLIKFMDETLESTEKSRLVIQKECDEAYFVMKPWIVDTLVTRQVEKKQCTCPQAQSLDDQAEELAASIEKALQQSQELRKILTKKMLNEEKKLSRPTNLTVQQISTKKLNSKPKNEMVIVKNKNICEEKNPKKIIKFDDRKNALKLPNKKPKNFIAANKSSVKLMSKKNSKKKIQTITENSELLKSKNKFPSVTELDNLIKKITLDKENIKKSSAEYLNNCPQHGDDNSINFITEKKKVAINFVEAFNRFGVPDDLLKILKFYQLFIGKIDEEKIEKKSNIFLEKLETYHDKQIANISENNIVHLVKGFNKLNYNLHNLPSKNVKINSLKNTFYELDNLSKFCSIKKYDTLKSERIEKQKNNNSISTGWLSNGFWNNSTIEYFPEFIKLNTINYKNINELLLLFNSIQQLQHINYQKKLIDIIINDIIPSINNFDNNSKEYINIYKMIFTIVQVLNPNLPTLVSN</sequence>
<feature type="coiled-coil region" evidence="1">
    <location>
        <begin position="63"/>
        <end position="101"/>
    </location>
</feature>
<keyword evidence="1" id="KW-0175">Coiled coil</keyword>
<proteinExistence type="predicted"/>
<reference evidence="2 3" key="1">
    <citation type="submission" date="2020-08" db="EMBL/GenBank/DDBJ databases">
        <title>Aphidius gifuensis genome sequencing and assembly.</title>
        <authorList>
            <person name="Du Z."/>
        </authorList>
    </citation>
    <scope>NUCLEOTIDE SEQUENCE [LARGE SCALE GENOMIC DNA]</scope>
    <source>
        <strain evidence="2">YNYX2018</strain>
        <tissue evidence="2">Adults</tissue>
    </source>
</reference>
<comment type="caution">
    <text evidence="2">The sequence shown here is derived from an EMBL/GenBank/DDBJ whole genome shotgun (WGS) entry which is preliminary data.</text>
</comment>
<evidence type="ECO:0000256" key="1">
    <source>
        <dbReference type="SAM" id="Coils"/>
    </source>
</evidence>
<dbReference type="AlphaFoldDB" id="A0A834Y395"/>
<keyword evidence="3" id="KW-1185">Reference proteome</keyword>
<organism evidence="2 3">
    <name type="scientific">Aphidius gifuensis</name>
    <name type="common">Parasitoid wasp</name>
    <dbReference type="NCBI Taxonomy" id="684658"/>
    <lineage>
        <taxon>Eukaryota</taxon>
        <taxon>Metazoa</taxon>
        <taxon>Ecdysozoa</taxon>
        <taxon>Arthropoda</taxon>
        <taxon>Hexapoda</taxon>
        <taxon>Insecta</taxon>
        <taxon>Pterygota</taxon>
        <taxon>Neoptera</taxon>
        <taxon>Endopterygota</taxon>
        <taxon>Hymenoptera</taxon>
        <taxon>Apocrita</taxon>
        <taxon>Ichneumonoidea</taxon>
        <taxon>Braconidae</taxon>
        <taxon>Aphidiinae</taxon>
        <taxon>Aphidius</taxon>
    </lineage>
</organism>
<gene>
    <name evidence="2" type="ORF">HCN44_002434</name>
</gene>
<dbReference type="EMBL" id="JACMRX010000001">
    <property type="protein sequence ID" value="KAF7996788.1"/>
    <property type="molecule type" value="Genomic_DNA"/>
</dbReference>
<accession>A0A834Y395</accession>
<evidence type="ECO:0000313" key="3">
    <source>
        <dbReference type="Proteomes" id="UP000639338"/>
    </source>
</evidence>
<evidence type="ECO:0000313" key="2">
    <source>
        <dbReference type="EMBL" id="KAF7996788.1"/>
    </source>
</evidence>
<dbReference type="OrthoDB" id="8190435at2759"/>
<dbReference type="Proteomes" id="UP000639338">
    <property type="component" value="Unassembled WGS sequence"/>
</dbReference>